<name>A0A8S5UJR4_9CAUD</name>
<protein>
    <submittedName>
        <fullName evidence="2">Uncharacterized protein</fullName>
    </submittedName>
</protein>
<organism evidence="2">
    <name type="scientific">Podoviridae sp. ct9A73</name>
    <dbReference type="NCBI Taxonomy" id="2825225"/>
    <lineage>
        <taxon>Viruses</taxon>
        <taxon>Duplodnaviria</taxon>
        <taxon>Heunggongvirae</taxon>
        <taxon>Uroviricota</taxon>
        <taxon>Caudoviricetes</taxon>
    </lineage>
</organism>
<reference evidence="2" key="1">
    <citation type="journal article" date="2021" name="Proc. Natl. Acad. Sci. U.S.A.">
        <title>A Catalog of Tens of Thousands of Viruses from Human Metagenomes Reveals Hidden Associations with Chronic Diseases.</title>
        <authorList>
            <person name="Tisza M.J."/>
            <person name="Buck C.B."/>
        </authorList>
    </citation>
    <scope>NUCLEOTIDE SEQUENCE</scope>
    <source>
        <strain evidence="2">Ct9A73</strain>
    </source>
</reference>
<evidence type="ECO:0000256" key="1">
    <source>
        <dbReference type="SAM" id="Phobius"/>
    </source>
</evidence>
<dbReference type="EMBL" id="BK016096">
    <property type="protein sequence ID" value="DAF94737.1"/>
    <property type="molecule type" value="Genomic_DNA"/>
</dbReference>
<accession>A0A8S5UJR4</accession>
<feature type="transmembrane region" description="Helical" evidence="1">
    <location>
        <begin position="44"/>
        <end position="65"/>
    </location>
</feature>
<keyword evidence="1" id="KW-1133">Transmembrane helix</keyword>
<keyword evidence="1" id="KW-0472">Membrane</keyword>
<evidence type="ECO:0000313" key="2">
    <source>
        <dbReference type="EMBL" id="DAF94737.1"/>
    </source>
</evidence>
<keyword evidence="1" id="KW-0812">Transmembrane</keyword>
<proteinExistence type="predicted"/>
<sequence>MLVCFEQPACTSNNSTDSNHNQESFVVFFIGSRLAATSERSERVSVMLLIYVFYIYTYAPVRIPLRTRAYTKPRNGRLENLPKTSCFCLSYELQ</sequence>